<dbReference type="AlphaFoldDB" id="A0A9W6HU83"/>
<reference evidence="2" key="1">
    <citation type="journal article" date="2014" name="Int. J. Syst. Evol. Microbiol.">
        <title>Complete genome sequence of Corynebacterium casei LMG S-19264T (=DSM 44701T), isolated from a smear-ripened cheese.</title>
        <authorList>
            <consortium name="US DOE Joint Genome Institute (JGI-PGF)"/>
            <person name="Walter F."/>
            <person name="Albersmeier A."/>
            <person name="Kalinowski J."/>
            <person name="Ruckert C."/>
        </authorList>
    </citation>
    <scope>NUCLEOTIDE SEQUENCE</scope>
    <source>
        <strain evidence="2">VKM Ac-1958</strain>
    </source>
</reference>
<proteinExistence type="predicted"/>
<reference evidence="2" key="2">
    <citation type="submission" date="2023-01" db="EMBL/GenBank/DDBJ databases">
        <authorList>
            <person name="Sun Q."/>
            <person name="Evtushenko L."/>
        </authorList>
    </citation>
    <scope>NUCLEOTIDE SEQUENCE</scope>
    <source>
        <strain evidence="2">VKM Ac-1958</strain>
    </source>
</reference>
<dbReference type="RefSeq" id="WP_204939804.1">
    <property type="nucleotide sequence ID" value="NZ_BAAAUM010000002.1"/>
</dbReference>
<dbReference type="Gene3D" id="2.160.20.80">
    <property type="entry name" value="E3 ubiquitin-protein ligase SopA"/>
    <property type="match status" value="1"/>
</dbReference>
<sequence>MARKNDSPTAPRVSAPDLPATLTPAQPARRAQLTAAQLSLTGDVDLAYADLDQCAFSADADSIDLTGATLVDVDATDVRATTLVLRNANLRRVRISGGRIGTLDLSGTRVSELTLRDLRVEYLTFGGARLHDVLIEDCRVRALDMPQAEIARLAFERSDADEVDTGGMRASDLDLRGLDAAAYLDTNSLRGTTMSVLQVERLATAFARTAGIQVLP</sequence>
<dbReference type="SUPFAM" id="SSF141571">
    <property type="entry name" value="Pentapeptide repeat-like"/>
    <property type="match status" value="1"/>
</dbReference>
<evidence type="ECO:0000313" key="3">
    <source>
        <dbReference type="Proteomes" id="UP001142325"/>
    </source>
</evidence>
<dbReference type="EMBL" id="BSET01000002">
    <property type="protein sequence ID" value="GLK02239.1"/>
    <property type="molecule type" value="Genomic_DNA"/>
</dbReference>
<protein>
    <recommendedName>
        <fullName evidence="4">Pentapeptide repeat-containing protein</fullName>
    </recommendedName>
</protein>
<evidence type="ECO:0000313" key="2">
    <source>
        <dbReference type="EMBL" id="GLK02239.1"/>
    </source>
</evidence>
<evidence type="ECO:0008006" key="4">
    <source>
        <dbReference type="Google" id="ProtNLM"/>
    </source>
</evidence>
<accession>A0A9W6HU83</accession>
<gene>
    <name evidence="2" type="ORF">GCM10017596_19540</name>
</gene>
<evidence type="ECO:0000256" key="1">
    <source>
        <dbReference type="SAM" id="MobiDB-lite"/>
    </source>
</evidence>
<keyword evidence="3" id="KW-1185">Reference proteome</keyword>
<dbReference type="Proteomes" id="UP001142325">
    <property type="component" value="Unassembled WGS sequence"/>
</dbReference>
<feature type="region of interest" description="Disordered" evidence="1">
    <location>
        <begin position="1"/>
        <end position="25"/>
    </location>
</feature>
<name>A0A9W6HU83_9MICO</name>
<organism evidence="2 3">
    <name type="scientific">Microbacterium keratanolyticum</name>
    <dbReference type="NCBI Taxonomy" id="67574"/>
    <lineage>
        <taxon>Bacteria</taxon>
        <taxon>Bacillati</taxon>
        <taxon>Actinomycetota</taxon>
        <taxon>Actinomycetes</taxon>
        <taxon>Micrococcales</taxon>
        <taxon>Microbacteriaceae</taxon>
        <taxon>Microbacterium</taxon>
    </lineage>
</organism>
<comment type="caution">
    <text evidence="2">The sequence shown here is derived from an EMBL/GenBank/DDBJ whole genome shotgun (WGS) entry which is preliminary data.</text>
</comment>